<evidence type="ECO:0000313" key="3">
    <source>
        <dbReference type="Proteomes" id="UP000215506"/>
    </source>
</evidence>
<dbReference type="AlphaFoldDB" id="A0A231HCK3"/>
<comment type="caution">
    <text evidence="2">The sequence shown here is derived from an EMBL/GenBank/DDBJ whole genome shotgun (WGS) entry which is preliminary data.</text>
</comment>
<dbReference type="EMBL" id="NGAF01000002">
    <property type="protein sequence ID" value="OXR46631.1"/>
    <property type="molecule type" value="Genomic_DNA"/>
</dbReference>
<dbReference type="Proteomes" id="UP000215506">
    <property type="component" value="Unassembled WGS sequence"/>
</dbReference>
<organism evidence="2 3">
    <name type="scientific">Nocardia cerradoensis</name>
    <dbReference type="NCBI Taxonomy" id="85688"/>
    <lineage>
        <taxon>Bacteria</taxon>
        <taxon>Bacillati</taxon>
        <taxon>Actinomycetota</taxon>
        <taxon>Actinomycetes</taxon>
        <taxon>Mycobacteriales</taxon>
        <taxon>Nocardiaceae</taxon>
        <taxon>Nocardia</taxon>
    </lineage>
</organism>
<sequence>MTNAICWVTDLDEEVCPHCHPEPVKAAPPTEPDLYPDIAEEVYHGDTSALSQSGAKALLKTVPAQWIYDWLHPEPVEVNEIMEFGSAVHSLTLGVGAKVVEIKAENWTRKADQQIRKEHRAAGEIPLLTAKYRRAVAMADAVRLHPVIGPRLEDSQRELSGWFRDPETGIMRRFRIDALHTTPAGAALAMDVKTAETADPNEFAKSIRKFGYDQQDDWYVEGLEELGVPGAAFLFVVVGRKPPHLVSLNTVPRAYVERGRERNRDAIRLYAECLAAGHWPDYGVDTIHEIEQPAWAYRED</sequence>
<evidence type="ECO:0000259" key="1">
    <source>
        <dbReference type="Pfam" id="PF12684"/>
    </source>
</evidence>
<protein>
    <submittedName>
        <fullName evidence="2">Exodeoxyribonuclease 8</fullName>
        <ecNumber evidence="2">3.1.11.-</ecNumber>
    </submittedName>
</protein>
<keyword evidence="3" id="KW-1185">Reference proteome</keyword>
<accession>A0A231HCK3</accession>
<dbReference type="GO" id="GO:0016787">
    <property type="term" value="F:hydrolase activity"/>
    <property type="evidence" value="ECO:0007669"/>
    <property type="project" value="UniProtKB-KW"/>
</dbReference>
<dbReference type="Pfam" id="PF12684">
    <property type="entry name" value="DUF3799"/>
    <property type="match status" value="1"/>
</dbReference>
<dbReference type="RefSeq" id="WP_094024766.1">
    <property type="nucleotide sequence ID" value="NZ_NGAF01000002.1"/>
</dbReference>
<dbReference type="InterPro" id="IPR024432">
    <property type="entry name" value="Put_RecE_PDDEXK-like_dom"/>
</dbReference>
<keyword evidence="2" id="KW-0378">Hydrolase</keyword>
<dbReference type="EC" id="3.1.11.-" evidence="2"/>
<proteinExistence type="predicted"/>
<evidence type="ECO:0000313" key="2">
    <source>
        <dbReference type="EMBL" id="OXR46631.1"/>
    </source>
</evidence>
<gene>
    <name evidence="2" type="primary">recE</name>
    <name evidence="2" type="ORF">B7C42_01605</name>
</gene>
<dbReference type="Gene3D" id="3.90.320.10">
    <property type="match status" value="1"/>
</dbReference>
<dbReference type="InterPro" id="IPR011604">
    <property type="entry name" value="PDDEXK-like_dom_sf"/>
</dbReference>
<name>A0A231HCK3_9NOCA</name>
<feature type="domain" description="Putative exodeoxyribonuclease 8 PDDEXK-like" evidence="1">
    <location>
        <begin position="77"/>
        <end position="282"/>
    </location>
</feature>
<reference evidence="2 3" key="1">
    <citation type="submission" date="2017-07" db="EMBL/GenBank/DDBJ databases">
        <title>First draft Genome Sequence of Nocardia cerradoensis isolated from human infection.</title>
        <authorList>
            <person name="Carrasco G."/>
        </authorList>
    </citation>
    <scope>NUCLEOTIDE SEQUENCE [LARGE SCALE GENOMIC DNA]</scope>
    <source>
        <strain evidence="2 3">CNM20130759</strain>
    </source>
</reference>